<name>Q7U696_PARMW</name>
<accession>Q7U696</accession>
<dbReference type="HOGENOM" id="CLU_173391_0_0_3"/>
<dbReference type="EMBL" id="BX569693">
    <property type="protein sequence ID" value="CAE07958.1"/>
    <property type="molecule type" value="Genomic_DNA"/>
</dbReference>
<dbReference type="STRING" id="84588.SYNW1443"/>
<feature type="transmembrane region" description="Helical" evidence="1">
    <location>
        <begin position="42"/>
        <end position="73"/>
    </location>
</feature>
<feature type="transmembrane region" description="Helical" evidence="1">
    <location>
        <begin position="12"/>
        <end position="30"/>
    </location>
</feature>
<reference evidence="2 3" key="1">
    <citation type="journal article" date="2003" name="Nature">
        <title>The genome of a motile marine Synechococcus.</title>
        <authorList>
            <person name="Palenik B."/>
            <person name="Brahamsha B."/>
            <person name="Larimer F."/>
            <person name="Land M."/>
            <person name="Hauser L."/>
            <person name="Chain P."/>
            <person name="Lamerdin J."/>
            <person name="Regala W."/>
            <person name="Allen E.A."/>
            <person name="McCarren J."/>
            <person name="Paulsen I."/>
            <person name="Dufresne A."/>
            <person name="Partensky F."/>
            <person name="Webb E."/>
            <person name="Waterbury J."/>
        </authorList>
    </citation>
    <scope>NUCLEOTIDE SEQUENCE [LARGE SCALE GENOMIC DNA]</scope>
    <source>
        <strain evidence="2 3">WH8102</strain>
    </source>
</reference>
<gene>
    <name evidence="2" type="ordered locus">SYNW1443</name>
</gene>
<keyword evidence="3" id="KW-1185">Reference proteome</keyword>
<dbReference type="Proteomes" id="UP000001422">
    <property type="component" value="Chromosome"/>
</dbReference>
<dbReference type="AlphaFoldDB" id="Q7U696"/>
<keyword evidence="1" id="KW-0812">Transmembrane</keyword>
<keyword evidence="1" id="KW-1133">Transmembrane helix</keyword>
<sequence length="80" mass="8191">MFLPPPFCPISAAKIAGLKATVSLLLILLIKSKLLRIKMSLLGSVLGFAMLMGFLISTGLLTLVAGGAVAYAATQSKGGN</sequence>
<keyword evidence="1" id="KW-0472">Membrane</keyword>
<dbReference type="eggNOG" id="ENOG5030TN9">
    <property type="taxonomic scope" value="Bacteria"/>
</dbReference>
<evidence type="ECO:0000313" key="3">
    <source>
        <dbReference type="Proteomes" id="UP000001422"/>
    </source>
</evidence>
<dbReference type="RefSeq" id="WP_011128307.1">
    <property type="nucleotide sequence ID" value="NC_005070.1"/>
</dbReference>
<dbReference type="KEGG" id="syw:SYNW1443"/>
<evidence type="ECO:0000313" key="2">
    <source>
        <dbReference type="EMBL" id="CAE07958.1"/>
    </source>
</evidence>
<protein>
    <submittedName>
        <fullName evidence="2">Uncharacterized protein</fullName>
    </submittedName>
</protein>
<evidence type="ECO:0000256" key="1">
    <source>
        <dbReference type="SAM" id="Phobius"/>
    </source>
</evidence>
<organism evidence="2 3">
    <name type="scientific">Parasynechococcus marenigrum (strain WH8102)</name>
    <dbReference type="NCBI Taxonomy" id="84588"/>
    <lineage>
        <taxon>Bacteria</taxon>
        <taxon>Bacillati</taxon>
        <taxon>Cyanobacteriota</taxon>
        <taxon>Cyanophyceae</taxon>
        <taxon>Synechococcales</taxon>
        <taxon>Prochlorococcaceae</taxon>
        <taxon>Parasynechococcus</taxon>
        <taxon>Parasynechococcus marenigrum</taxon>
    </lineage>
</organism>
<proteinExistence type="predicted"/>